<dbReference type="AlphaFoldDB" id="A0A3S4D1P1"/>
<reference evidence="1 2" key="1">
    <citation type="submission" date="2018-04" db="EMBL/GenBank/DDBJ databases">
        <authorList>
            <person name="Huttner S."/>
            <person name="Dainat J."/>
        </authorList>
    </citation>
    <scope>NUCLEOTIDE SEQUENCE [LARGE SCALE GENOMIC DNA]</scope>
</reference>
<name>A0A3S4D1P1_9PEZI</name>
<organism evidence="1 2">
    <name type="scientific">Thermothielavioides terrestris</name>
    <dbReference type="NCBI Taxonomy" id="2587410"/>
    <lineage>
        <taxon>Eukaryota</taxon>
        <taxon>Fungi</taxon>
        <taxon>Dikarya</taxon>
        <taxon>Ascomycota</taxon>
        <taxon>Pezizomycotina</taxon>
        <taxon>Sordariomycetes</taxon>
        <taxon>Sordariomycetidae</taxon>
        <taxon>Sordariales</taxon>
        <taxon>Chaetomiaceae</taxon>
        <taxon>Thermothielavioides</taxon>
    </lineage>
</organism>
<evidence type="ECO:0000313" key="2">
    <source>
        <dbReference type="Proteomes" id="UP000289323"/>
    </source>
</evidence>
<dbReference type="EMBL" id="OUUZ01000003">
    <property type="protein sequence ID" value="SPQ19984.1"/>
    <property type="molecule type" value="Genomic_DNA"/>
</dbReference>
<accession>A0A3S4D1P1</accession>
<sequence length="107" mass="11267">MFSVVLAAPTKAFLTVTSEVLLHILASAGSLSDLQALAETSRRIHSIFQLEQSSLVYQVLANELGPVLADALGLSYIQALDALSPTFVEQAESAVSSYAQLLEAGGM</sequence>
<protein>
    <submittedName>
        <fullName evidence="1">F00b1a03-64c4-41ca-aa7f-f2bab56fd331</fullName>
    </submittedName>
</protein>
<evidence type="ECO:0000313" key="1">
    <source>
        <dbReference type="EMBL" id="SPQ19984.1"/>
    </source>
</evidence>
<dbReference type="Proteomes" id="UP000289323">
    <property type="component" value="Unassembled WGS sequence"/>
</dbReference>
<gene>
    <name evidence="1" type="ORF">TT172_LOCUS2403</name>
</gene>
<proteinExistence type="predicted"/>